<accession>A0A8H3TU96</accession>
<organism evidence="2 3">
    <name type="scientific">Naganishia liquefaciens</name>
    <dbReference type="NCBI Taxonomy" id="104408"/>
    <lineage>
        <taxon>Eukaryota</taxon>
        <taxon>Fungi</taxon>
        <taxon>Dikarya</taxon>
        <taxon>Basidiomycota</taxon>
        <taxon>Agaricomycotina</taxon>
        <taxon>Tremellomycetes</taxon>
        <taxon>Filobasidiales</taxon>
        <taxon>Filobasidiaceae</taxon>
        <taxon>Naganishia</taxon>
    </lineage>
</organism>
<evidence type="ECO:0000313" key="3">
    <source>
        <dbReference type="Proteomes" id="UP000620104"/>
    </source>
</evidence>
<dbReference type="GO" id="GO:0030008">
    <property type="term" value="C:TRAPP complex"/>
    <property type="evidence" value="ECO:0007669"/>
    <property type="project" value="TreeGrafter"/>
</dbReference>
<dbReference type="EMBL" id="BLZA01000023">
    <property type="protein sequence ID" value="GHJ87661.1"/>
    <property type="molecule type" value="Genomic_DNA"/>
</dbReference>
<evidence type="ECO:0008006" key="4">
    <source>
        <dbReference type="Google" id="ProtNLM"/>
    </source>
</evidence>
<reference evidence="2" key="1">
    <citation type="submission" date="2020-07" db="EMBL/GenBank/DDBJ databases">
        <title>Draft Genome Sequence of a Deep-Sea Yeast, Naganishia (Cryptococcus) liquefaciens strain N6.</title>
        <authorList>
            <person name="Han Y.W."/>
            <person name="Kajitani R."/>
            <person name="Morimoto H."/>
            <person name="Parhat M."/>
            <person name="Tsubouchi H."/>
            <person name="Bakenova O."/>
            <person name="Ogata M."/>
            <person name="Argunhan B."/>
            <person name="Aoki R."/>
            <person name="Kajiwara S."/>
            <person name="Itoh T."/>
            <person name="Iwasaki H."/>
        </authorList>
    </citation>
    <scope>NUCLEOTIDE SEQUENCE</scope>
    <source>
        <strain evidence="2">N6</strain>
    </source>
</reference>
<protein>
    <recommendedName>
        <fullName evidence="4">Tetratricopeptide repeat protein</fullName>
    </recommendedName>
</protein>
<dbReference type="OrthoDB" id="428342at2759"/>
<evidence type="ECO:0000313" key="2">
    <source>
        <dbReference type="EMBL" id="GHJ87661.1"/>
    </source>
</evidence>
<keyword evidence="3" id="KW-1185">Reference proteome</keyword>
<gene>
    <name evidence="2" type="ORF">NliqN6_4063</name>
</gene>
<sequence>MSGYAASPRRDRSQPVSRHGTPPRSRTSSRAPSRVQSRRTSPERVDPVVVLTDSQNFQELPSTDPLSSLLARYLPLEDRPVRDLIGDYHGRNVEKLVHDGSWRALARYARDTLVSRETTDIRTILELWHIRLHALLRLQLNAQHTRELTTLDRALAYISRISPDSRAAIEENVPFEIEVFRVRAAASAGAYEAVVGLLRKCQERARAEGESTLWRKRTRRVSGVLIGLLLEHKQYTTALGLLDSLCAETSTPESDTGALHAFVVRFLIHLALGTTHEAATALHVLEKSGIPEQTKRVLKGLLLTCQGRDADVLAKPGEQGTDDGIADIVVANNEAVAMLDTGELGRAVDTLRQGMESHQPDSFLEPYIFNMATLAELDSGSAVKRKVEILSRAAAATASGEVIKPAAFKLA</sequence>
<dbReference type="PANTHER" id="PTHR21581:SF6">
    <property type="entry name" value="TRAFFICKING PROTEIN PARTICLE COMPLEX SUBUNIT 12"/>
    <property type="match status" value="1"/>
</dbReference>
<proteinExistence type="predicted"/>
<dbReference type="Proteomes" id="UP000620104">
    <property type="component" value="Unassembled WGS sequence"/>
</dbReference>
<comment type="caution">
    <text evidence="2">The sequence shown here is derived from an EMBL/GenBank/DDBJ whole genome shotgun (WGS) entry which is preliminary data.</text>
</comment>
<evidence type="ECO:0000256" key="1">
    <source>
        <dbReference type="SAM" id="MobiDB-lite"/>
    </source>
</evidence>
<feature type="compositionally biased region" description="Low complexity" evidence="1">
    <location>
        <begin position="17"/>
        <end position="34"/>
    </location>
</feature>
<name>A0A8H3TU96_9TREE</name>
<dbReference type="AlphaFoldDB" id="A0A8H3TU96"/>
<feature type="region of interest" description="Disordered" evidence="1">
    <location>
        <begin position="1"/>
        <end position="47"/>
    </location>
</feature>
<dbReference type="PANTHER" id="PTHR21581">
    <property type="entry name" value="D-ALANYL-D-ALANINE CARBOXYPEPTIDASE"/>
    <property type="match status" value="1"/>
</dbReference>
<dbReference type="GO" id="GO:0005794">
    <property type="term" value="C:Golgi apparatus"/>
    <property type="evidence" value="ECO:0007669"/>
    <property type="project" value="TreeGrafter"/>
</dbReference>